<evidence type="ECO:0000256" key="8">
    <source>
        <dbReference type="SAM" id="SignalP"/>
    </source>
</evidence>
<keyword evidence="8" id="KW-0732">Signal</keyword>
<evidence type="ECO:0000313" key="11">
    <source>
        <dbReference type="Proteomes" id="UP001595953"/>
    </source>
</evidence>
<evidence type="ECO:0000313" key="10">
    <source>
        <dbReference type="EMBL" id="MFC4722620.1"/>
    </source>
</evidence>
<sequence>MNLKTKLTLIVMLLVNIAVIAQDRSTISGTVVSEVDNLPLPGVNIIIMGTTTGVSTDFDGNYQIQAKSGDVLQFSFLGYVTKTVIVANQQTINIALAEDASQLDEVVVVGYGTQKKSHLTGAISKVVNEDLDQIAVARVDDALIGQVSGVNIQATNAEAGGAPTITIRGVGSITADSGPALVVDGVVVSSEFLGNLDMNDVESFEVLKDAASAAIYGSEGSNGVILITTKSGKAGKTKFSYQTYTGYKQAHGSDDYRKNTRKWAEIERAATGTLTNETQYALLLVETTGIDRDWQDVFFDGGTITSHSFAARGGTESTKFSASLRYLGDEGVVITDDYKLYTGNLKMDSDFLGKRAKFGLSITPSYTKQRRLPTSIHNPTRQSPWLPIYHTAETLQFINRSAYPDVGVGDYFYENHLRNIDIDPNDGFGSSRPRTSGDSNPYAQYVEREHYDYNTKLYGSTYLSFELLDGLTAKTSLGVTLEQRKRTRWDGTKHHASGNSRAAYSVNNRFRTRVISDNTLNYSKDFGDHEIDVLAGFTVQQRKSESSQIEGSGYSNDNLKNIQGALPTSIIATEVNTELTKIGYFGRINYAFADKYLISASFRRDGSSVFGTATKWGNFPAVSVGWNVAKEEFLRDSDFFNNLKFRASFGLTGSENFNVGSEVVNVWPYLALLQNSNAVVGNGIPSGVSPLNIANALLQWEASEELTVGLDYGFLNNRISGSLDYYQRTSDKLLLENPVSYITGFTSGIVNLGEVQNRGWEFELRTKNVTNEKFSWNSTFIASTNQNELLSFGDSNNALIEDDYGRNSQWINRIGQPISSYWGYVVDTDKYNETQFRTTYVSTPWNRINGQAEDTIVKDLNGDGIITADDKTILGDPYPDLIYSFTNEFKFGDFDFSFMVQGSLGAQINNIGDQYFFNWFGNATRSGGAAQAVADGLVPHESFIQEKVLTSEVIASADYFSLRNVNIGYNFSEDVTSKIGVSDIRLYATAQNLIYITADDYHGFNPEHDDNGNPRAYGSQRAGTPIYKTVTLGLNIDF</sequence>
<keyword evidence="4 7" id="KW-0812">Transmembrane</keyword>
<keyword evidence="3 7" id="KW-1134">Transmembrane beta strand</keyword>
<evidence type="ECO:0000259" key="9">
    <source>
        <dbReference type="Pfam" id="PF07715"/>
    </source>
</evidence>
<gene>
    <name evidence="10" type="ORF">ACFO5O_09825</name>
</gene>
<dbReference type="InterPro" id="IPR023996">
    <property type="entry name" value="TonB-dep_OMP_SusC/RagA"/>
</dbReference>
<evidence type="ECO:0000256" key="7">
    <source>
        <dbReference type="PROSITE-ProRule" id="PRU01360"/>
    </source>
</evidence>
<dbReference type="NCBIfam" id="TIGR04057">
    <property type="entry name" value="SusC_RagA_signa"/>
    <property type="match status" value="1"/>
</dbReference>
<dbReference type="NCBIfam" id="TIGR04056">
    <property type="entry name" value="OMP_RagA_SusC"/>
    <property type="match status" value="1"/>
</dbReference>
<feature type="domain" description="TonB-dependent receptor plug" evidence="9">
    <location>
        <begin position="116"/>
        <end position="224"/>
    </location>
</feature>
<accession>A0ABV9N4C3</accession>
<keyword evidence="5 7" id="KW-0472">Membrane</keyword>
<dbReference type="SUPFAM" id="SSF49464">
    <property type="entry name" value="Carboxypeptidase regulatory domain-like"/>
    <property type="match status" value="1"/>
</dbReference>
<evidence type="ECO:0000256" key="3">
    <source>
        <dbReference type="ARBA" id="ARBA00022452"/>
    </source>
</evidence>
<keyword evidence="6 7" id="KW-0998">Cell outer membrane</keyword>
<evidence type="ECO:0000256" key="6">
    <source>
        <dbReference type="ARBA" id="ARBA00023237"/>
    </source>
</evidence>
<organism evidence="10 11">
    <name type="scientific">Geojedonia litorea</name>
    <dbReference type="NCBI Taxonomy" id="1268269"/>
    <lineage>
        <taxon>Bacteria</taxon>
        <taxon>Pseudomonadati</taxon>
        <taxon>Bacteroidota</taxon>
        <taxon>Flavobacteriia</taxon>
        <taxon>Flavobacteriales</taxon>
        <taxon>Flavobacteriaceae</taxon>
        <taxon>Geojedonia</taxon>
    </lineage>
</organism>
<dbReference type="Gene3D" id="2.60.40.1120">
    <property type="entry name" value="Carboxypeptidase-like, regulatory domain"/>
    <property type="match status" value="1"/>
</dbReference>
<feature type="signal peptide" evidence="8">
    <location>
        <begin position="1"/>
        <end position="21"/>
    </location>
</feature>
<reference evidence="11" key="1">
    <citation type="journal article" date="2019" name="Int. J. Syst. Evol. Microbiol.">
        <title>The Global Catalogue of Microorganisms (GCM) 10K type strain sequencing project: providing services to taxonomists for standard genome sequencing and annotation.</title>
        <authorList>
            <consortium name="The Broad Institute Genomics Platform"/>
            <consortium name="The Broad Institute Genome Sequencing Center for Infectious Disease"/>
            <person name="Wu L."/>
            <person name="Ma J."/>
        </authorList>
    </citation>
    <scope>NUCLEOTIDE SEQUENCE [LARGE SCALE GENOMIC DNA]</scope>
    <source>
        <strain evidence="11">CCUG 63682</strain>
    </source>
</reference>
<dbReference type="InterPro" id="IPR012910">
    <property type="entry name" value="Plug_dom"/>
</dbReference>
<dbReference type="Pfam" id="PF07715">
    <property type="entry name" value="Plug"/>
    <property type="match status" value="1"/>
</dbReference>
<dbReference type="InterPro" id="IPR037066">
    <property type="entry name" value="Plug_dom_sf"/>
</dbReference>
<evidence type="ECO:0000256" key="4">
    <source>
        <dbReference type="ARBA" id="ARBA00022692"/>
    </source>
</evidence>
<dbReference type="InterPro" id="IPR008969">
    <property type="entry name" value="CarboxyPept-like_regulatory"/>
</dbReference>
<comment type="subcellular location">
    <subcellularLocation>
        <location evidence="1 7">Cell outer membrane</location>
        <topology evidence="1 7">Multi-pass membrane protein</topology>
    </subcellularLocation>
</comment>
<dbReference type="PROSITE" id="PS52016">
    <property type="entry name" value="TONB_DEPENDENT_REC_3"/>
    <property type="match status" value="1"/>
</dbReference>
<dbReference type="RefSeq" id="WP_387963284.1">
    <property type="nucleotide sequence ID" value="NZ_JBHSGP010000014.1"/>
</dbReference>
<comment type="similarity">
    <text evidence="7">Belongs to the TonB-dependent receptor family.</text>
</comment>
<keyword evidence="2 7" id="KW-0813">Transport</keyword>
<evidence type="ECO:0000256" key="2">
    <source>
        <dbReference type="ARBA" id="ARBA00022448"/>
    </source>
</evidence>
<dbReference type="Pfam" id="PF13715">
    <property type="entry name" value="CarbopepD_reg_2"/>
    <property type="match status" value="1"/>
</dbReference>
<protein>
    <submittedName>
        <fullName evidence="10">SusC/RagA family TonB-linked outer membrane protein</fullName>
    </submittedName>
</protein>
<dbReference type="InterPro" id="IPR039426">
    <property type="entry name" value="TonB-dep_rcpt-like"/>
</dbReference>
<dbReference type="InterPro" id="IPR036942">
    <property type="entry name" value="Beta-barrel_TonB_sf"/>
</dbReference>
<name>A0ABV9N4C3_9FLAO</name>
<dbReference type="InterPro" id="IPR023997">
    <property type="entry name" value="TonB-dep_OMP_SusC/RagA_CS"/>
</dbReference>
<comment type="caution">
    <text evidence="10">The sequence shown here is derived from an EMBL/GenBank/DDBJ whole genome shotgun (WGS) entry which is preliminary data.</text>
</comment>
<dbReference type="Proteomes" id="UP001595953">
    <property type="component" value="Unassembled WGS sequence"/>
</dbReference>
<proteinExistence type="inferred from homology"/>
<dbReference type="SUPFAM" id="SSF56935">
    <property type="entry name" value="Porins"/>
    <property type="match status" value="1"/>
</dbReference>
<dbReference type="Gene3D" id="2.40.170.20">
    <property type="entry name" value="TonB-dependent receptor, beta-barrel domain"/>
    <property type="match status" value="1"/>
</dbReference>
<keyword evidence="11" id="KW-1185">Reference proteome</keyword>
<evidence type="ECO:0000256" key="1">
    <source>
        <dbReference type="ARBA" id="ARBA00004571"/>
    </source>
</evidence>
<dbReference type="Gene3D" id="2.170.130.10">
    <property type="entry name" value="TonB-dependent receptor, plug domain"/>
    <property type="match status" value="1"/>
</dbReference>
<feature type="chain" id="PRO_5047342747" evidence="8">
    <location>
        <begin position="22"/>
        <end position="1038"/>
    </location>
</feature>
<dbReference type="EMBL" id="JBHSGP010000014">
    <property type="protein sequence ID" value="MFC4722620.1"/>
    <property type="molecule type" value="Genomic_DNA"/>
</dbReference>
<evidence type="ECO:0000256" key="5">
    <source>
        <dbReference type="ARBA" id="ARBA00023136"/>
    </source>
</evidence>